<accession>A0AAJ6LPT9</accession>
<gene>
    <name evidence="1" type="ORF">M2B19_11465</name>
</gene>
<dbReference type="Proteomes" id="UP001228563">
    <property type="component" value="Chromosome"/>
</dbReference>
<evidence type="ECO:0000313" key="2">
    <source>
        <dbReference type="Proteomes" id="UP001228563"/>
    </source>
</evidence>
<dbReference type="EMBL" id="CP096849">
    <property type="protein sequence ID" value="WMT68138.1"/>
    <property type="molecule type" value="Genomic_DNA"/>
</dbReference>
<dbReference type="AlphaFoldDB" id="A0AAJ6LPT9"/>
<organism evidence="1 2">
    <name type="scientific">Enterobacter kobei</name>
    <dbReference type="NCBI Taxonomy" id="208224"/>
    <lineage>
        <taxon>Bacteria</taxon>
        <taxon>Pseudomonadati</taxon>
        <taxon>Pseudomonadota</taxon>
        <taxon>Gammaproteobacteria</taxon>
        <taxon>Enterobacterales</taxon>
        <taxon>Enterobacteriaceae</taxon>
        <taxon>Enterobacter</taxon>
        <taxon>Enterobacter cloacae complex</taxon>
    </lineage>
</organism>
<reference evidence="1" key="1">
    <citation type="submission" date="2022-04" db="EMBL/GenBank/DDBJ databases">
        <title>Co-occurrence of mcr-9 and blaNDM-1 in multidrug-resistant Enterobacter kobei strain isolated from an infant with urinary infection.</title>
        <authorList>
            <person name="Zeng H."/>
        </authorList>
    </citation>
    <scope>NUCLEOTIDE SEQUENCE</scope>
    <source>
        <strain evidence="1">EC1382</strain>
    </source>
</reference>
<name>A0AAJ6LPT9_9ENTR</name>
<dbReference type="RefSeq" id="WP_309164706.1">
    <property type="nucleotide sequence ID" value="NZ_CP096849.1"/>
</dbReference>
<protein>
    <submittedName>
        <fullName evidence="1">Uncharacterized protein</fullName>
    </submittedName>
</protein>
<sequence>MIWLDELQPVRALSARAKAKALRAPSQNKETILGVIFNLCVTFKKQSDSSFRFNLQTNES</sequence>
<proteinExistence type="predicted"/>
<evidence type="ECO:0000313" key="1">
    <source>
        <dbReference type="EMBL" id="WMT68138.1"/>
    </source>
</evidence>